<reference evidence="6" key="1">
    <citation type="journal article" date="2019" name="Int. J. Syst. Evol. Microbiol.">
        <title>The Global Catalogue of Microorganisms (GCM) 10K type strain sequencing project: providing services to taxonomists for standard genome sequencing and annotation.</title>
        <authorList>
            <consortium name="The Broad Institute Genomics Platform"/>
            <consortium name="The Broad Institute Genome Sequencing Center for Infectious Disease"/>
            <person name="Wu L."/>
            <person name="Ma J."/>
        </authorList>
    </citation>
    <scope>NUCLEOTIDE SEQUENCE [LARGE SCALE GENOMIC DNA]</scope>
    <source>
        <strain evidence="6">JCM 9091</strain>
    </source>
</reference>
<keyword evidence="1 2" id="KW-0238">DNA-binding</keyword>
<protein>
    <recommendedName>
        <fullName evidence="4">HTH tetR-type domain-containing protein</fullName>
    </recommendedName>
</protein>
<dbReference type="Gene3D" id="1.10.357.10">
    <property type="entry name" value="Tetracycline Repressor, domain 2"/>
    <property type="match status" value="1"/>
</dbReference>
<evidence type="ECO:0000259" key="4">
    <source>
        <dbReference type="PROSITE" id="PS50977"/>
    </source>
</evidence>
<feature type="DNA-binding region" description="H-T-H motif" evidence="2">
    <location>
        <begin position="16"/>
        <end position="35"/>
    </location>
</feature>
<feature type="region of interest" description="Disordered" evidence="3">
    <location>
        <begin position="64"/>
        <end position="94"/>
    </location>
</feature>
<dbReference type="RefSeq" id="WP_372482211.1">
    <property type="nucleotide sequence ID" value="NZ_BAAAUF010000038.1"/>
</dbReference>
<accession>A0ABP6LSD9</accession>
<feature type="compositionally biased region" description="Basic and acidic residues" evidence="3">
    <location>
        <begin position="80"/>
        <end position="94"/>
    </location>
</feature>
<dbReference type="PROSITE" id="PS50977">
    <property type="entry name" value="HTH_TETR_2"/>
    <property type="match status" value="1"/>
</dbReference>
<proteinExistence type="predicted"/>
<keyword evidence="6" id="KW-1185">Reference proteome</keyword>
<gene>
    <name evidence="5" type="ORF">GCM10010448_40850</name>
</gene>
<evidence type="ECO:0000256" key="3">
    <source>
        <dbReference type="SAM" id="MobiDB-lite"/>
    </source>
</evidence>
<evidence type="ECO:0000313" key="5">
    <source>
        <dbReference type="EMBL" id="GAA3053447.1"/>
    </source>
</evidence>
<organism evidence="5 6">
    <name type="scientific">Streptomyces glomeratus</name>
    <dbReference type="NCBI Taxonomy" id="284452"/>
    <lineage>
        <taxon>Bacteria</taxon>
        <taxon>Bacillati</taxon>
        <taxon>Actinomycetota</taxon>
        <taxon>Actinomycetes</taxon>
        <taxon>Kitasatosporales</taxon>
        <taxon>Streptomycetaceae</taxon>
        <taxon>Streptomyces</taxon>
    </lineage>
</organism>
<dbReference type="InterPro" id="IPR009057">
    <property type="entry name" value="Homeodomain-like_sf"/>
</dbReference>
<sequence length="94" mass="10094">MGSAKTLGRRGHTAASMDEIAELAGASKPLVYLYLNSKEDLFTACIRRETAALTAAVRSGVRTGLRTANPSRRGRPGAPGDRRVRDPSDRRRGA</sequence>
<name>A0ABP6LSD9_9ACTN</name>
<feature type="domain" description="HTH tetR-type" evidence="4">
    <location>
        <begin position="1"/>
        <end position="53"/>
    </location>
</feature>
<dbReference type="InterPro" id="IPR001647">
    <property type="entry name" value="HTH_TetR"/>
</dbReference>
<evidence type="ECO:0000256" key="2">
    <source>
        <dbReference type="PROSITE-ProRule" id="PRU00335"/>
    </source>
</evidence>
<comment type="caution">
    <text evidence="5">The sequence shown here is derived from an EMBL/GenBank/DDBJ whole genome shotgun (WGS) entry which is preliminary data.</text>
</comment>
<dbReference type="SUPFAM" id="SSF46689">
    <property type="entry name" value="Homeodomain-like"/>
    <property type="match status" value="1"/>
</dbReference>
<dbReference type="Pfam" id="PF00440">
    <property type="entry name" value="TetR_N"/>
    <property type="match status" value="1"/>
</dbReference>
<evidence type="ECO:0000256" key="1">
    <source>
        <dbReference type="ARBA" id="ARBA00023125"/>
    </source>
</evidence>
<evidence type="ECO:0000313" key="6">
    <source>
        <dbReference type="Proteomes" id="UP001501532"/>
    </source>
</evidence>
<dbReference type="EMBL" id="BAAAUF010000038">
    <property type="protein sequence ID" value="GAA3053447.1"/>
    <property type="molecule type" value="Genomic_DNA"/>
</dbReference>
<dbReference type="Proteomes" id="UP001501532">
    <property type="component" value="Unassembled WGS sequence"/>
</dbReference>